<dbReference type="Gene3D" id="2.60.120.10">
    <property type="entry name" value="Jelly Rolls"/>
    <property type="match status" value="1"/>
</dbReference>
<dbReference type="Pfam" id="PF12833">
    <property type="entry name" value="HTH_18"/>
    <property type="match status" value="1"/>
</dbReference>
<accession>A0ABP8RWX3</accession>
<dbReference type="SUPFAM" id="SSF46689">
    <property type="entry name" value="Homeodomain-like"/>
    <property type="match status" value="1"/>
</dbReference>
<proteinExistence type="predicted"/>
<dbReference type="InterPro" id="IPR018060">
    <property type="entry name" value="HTH_AraC"/>
</dbReference>
<dbReference type="RefSeq" id="WP_345421310.1">
    <property type="nucleotide sequence ID" value="NZ_BAABGT010000066.1"/>
</dbReference>
<dbReference type="PROSITE" id="PS01124">
    <property type="entry name" value="HTH_ARAC_FAMILY_2"/>
    <property type="match status" value="1"/>
</dbReference>
<dbReference type="InterPro" id="IPR018062">
    <property type="entry name" value="HTH_AraC-typ_CS"/>
</dbReference>
<protein>
    <submittedName>
        <fullName evidence="5">Helix-turn-helix transcriptional regulator</fullName>
    </submittedName>
</protein>
<dbReference type="InterPro" id="IPR013096">
    <property type="entry name" value="Cupin_2"/>
</dbReference>
<name>A0ABP8RWX3_9PSEU</name>
<comment type="caution">
    <text evidence="5">The sequence shown here is derived from an EMBL/GenBank/DDBJ whole genome shotgun (WGS) entry which is preliminary data.</text>
</comment>
<evidence type="ECO:0000259" key="4">
    <source>
        <dbReference type="PROSITE" id="PS01124"/>
    </source>
</evidence>
<dbReference type="SUPFAM" id="SSF51182">
    <property type="entry name" value="RmlC-like cupins"/>
    <property type="match status" value="1"/>
</dbReference>
<evidence type="ECO:0000256" key="3">
    <source>
        <dbReference type="ARBA" id="ARBA00023163"/>
    </source>
</evidence>
<evidence type="ECO:0000256" key="1">
    <source>
        <dbReference type="ARBA" id="ARBA00023015"/>
    </source>
</evidence>
<dbReference type="PANTHER" id="PTHR11019">
    <property type="entry name" value="HTH-TYPE TRANSCRIPTIONAL REGULATOR NIMR"/>
    <property type="match status" value="1"/>
</dbReference>
<dbReference type="Pfam" id="PF07883">
    <property type="entry name" value="Cupin_2"/>
    <property type="match status" value="1"/>
</dbReference>
<dbReference type="CDD" id="cd06124">
    <property type="entry name" value="cupin_NimR-like_N"/>
    <property type="match status" value="1"/>
</dbReference>
<dbReference type="SMART" id="SM00342">
    <property type="entry name" value="HTH_ARAC"/>
    <property type="match status" value="1"/>
</dbReference>
<dbReference type="PANTHER" id="PTHR11019:SF199">
    <property type="entry name" value="HTH-TYPE TRANSCRIPTIONAL REGULATOR NIMR"/>
    <property type="match status" value="1"/>
</dbReference>
<evidence type="ECO:0000256" key="2">
    <source>
        <dbReference type="ARBA" id="ARBA00023125"/>
    </source>
</evidence>
<keyword evidence="2" id="KW-0238">DNA-binding</keyword>
<sequence>MTLAAAAPPYEGHDGEDVLDMWICRFGPSEPGGWGPHRHRQHQIAWVSEGLTTAVVEGRSWVLPPTRALFIPAHAVHDTTNRPPAALHCLYVWPRACPLGWTAPTVIGVGPLLRELLLALSGPDLQRVEDSARSLFFGLVGTVSDRGVEVPMPTDRRARVVAETLSARPADPRSLDEWAPALGTSVSTLRRAFSDTGMTFTDWRTQVRLRAALPLLADGVPVAAVARRVGYASLNGFVDAFRRHFGHTPAAHFRP</sequence>
<keyword evidence="1" id="KW-0805">Transcription regulation</keyword>
<evidence type="ECO:0000313" key="6">
    <source>
        <dbReference type="Proteomes" id="UP001501598"/>
    </source>
</evidence>
<reference evidence="6" key="1">
    <citation type="journal article" date="2019" name="Int. J. Syst. Evol. Microbiol.">
        <title>The Global Catalogue of Microorganisms (GCM) 10K type strain sequencing project: providing services to taxonomists for standard genome sequencing and annotation.</title>
        <authorList>
            <consortium name="The Broad Institute Genomics Platform"/>
            <consortium name="The Broad Institute Genome Sequencing Center for Infectious Disease"/>
            <person name="Wu L."/>
            <person name="Ma J."/>
        </authorList>
    </citation>
    <scope>NUCLEOTIDE SEQUENCE [LARGE SCALE GENOMIC DNA]</scope>
    <source>
        <strain evidence="6">JCM 17906</strain>
    </source>
</reference>
<evidence type="ECO:0000313" key="5">
    <source>
        <dbReference type="EMBL" id="GAA4551226.1"/>
    </source>
</evidence>
<dbReference type="PROSITE" id="PS00041">
    <property type="entry name" value="HTH_ARAC_FAMILY_1"/>
    <property type="match status" value="1"/>
</dbReference>
<keyword evidence="3" id="KW-0804">Transcription</keyword>
<dbReference type="EMBL" id="BAABGT010000066">
    <property type="protein sequence ID" value="GAA4551226.1"/>
    <property type="molecule type" value="Genomic_DNA"/>
</dbReference>
<gene>
    <name evidence="5" type="ORF">GCM10023175_42640</name>
</gene>
<dbReference type="InterPro" id="IPR011051">
    <property type="entry name" value="RmlC_Cupin_sf"/>
</dbReference>
<dbReference type="Gene3D" id="1.10.10.60">
    <property type="entry name" value="Homeodomain-like"/>
    <property type="match status" value="1"/>
</dbReference>
<feature type="domain" description="HTH araC/xylS-type" evidence="4">
    <location>
        <begin position="155"/>
        <end position="255"/>
    </location>
</feature>
<dbReference type="InterPro" id="IPR014710">
    <property type="entry name" value="RmlC-like_jellyroll"/>
</dbReference>
<organism evidence="5 6">
    <name type="scientific">Pseudonocardia xishanensis</name>
    <dbReference type="NCBI Taxonomy" id="630995"/>
    <lineage>
        <taxon>Bacteria</taxon>
        <taxon>Bacillati</taxon>
        <taxon>Actinomycetota</taxon>
        <taxon>Actinomycetes</taxon>
        <taxon>Pseudonocardiales</taxon>
        <taxon>Pseudonocardiaceae</taxon>
        <taxon>Pseudonocardia</taxon>
    </lineage>
</organism>
<keyword evidence="6" id="KW-1185">Reference proteome</keyword>
<dbReference type="Proteomes" id="UP001501598">
    <property type="component" value="Unassembled WGS sequence"/>
</dbReference>
<dbReference type="InterPro" id="IPR009057">
    <property type="entry name" value="Homeodomain-like_sf"/>
</dbReference>